<evidence type="ECO:0000256" key="1">
    <source>
        <dbReference type="SAM" id="Coils"/>
    </source>
</evidence>
<dbReference type="InParanoid" id="A0A263CUV1"/>
<dbReference type="EMBL" id="NKYE01000032">
    <property type="protein sequence ID" value="OZM69890.1"/>
    <property type="molecule type" value="Genomic_DNA"/>
</dbReference>
<keyword evidence="3" id="KW-1185">Reference proteome</keyword>
<reference evidence="2 3" key="1">
    <citation type="submission" date="2017-07" db="EMBL/GenBank/DDBJ databases">
        <title>Amycolatopsis antarcticus sp. nov., isolated from the surface of an Antarcticus brown macroalga.</title>
        <authorList>
            <person name="Wang J."/>
            <person name="Leiva S."/>
            <person name="Huang J."/>
            <person name="Huang Y."/>
        </authorList>
    </citation>
    <scope>NUCLEOTIDE SEQUENCE [LARGE SCALE GENOMIC DNA]</scope>
    <source>
        <strain evidence="2 3">AU-G6</strain>
    </source>
</reference>
<dbReference type="Proteomes" id="UP000242444">
    <property type="component" value="Unassembled WGS sequence"/>
</dbReference>
<feature type="coiled-coil region" evidence="1">
    <location>
        <begin position="1"/>
        <end position="61"/>
    </location>
</feature>
<name>A0A263CUV1_9PSEU</name>
<keyword evidence="1" id="KW-0175">Coiled coil</keyword>
<gene>
    <name evidence="2" type="ORF">CFN78_28105</name>
</gene>
<sequence>MPDLCEELARLRTECARLERIARTARTDRLDFFLDRDDDAAAAAEEAAMEARIEVLQARAAEIVAQIEQPHPLWPGGWVIHLPDEELHFGFKWIDPDFVRRQGWHDVPTAPGRIPAWRTREDAEQALAAMRAHDHLPPGPARVEWHAAHPDGIAIDDADLGLRFGASALDAQMWAAFDHAEYQDHGDRTG</sequence>
<comment type="caution">
    <text evidence="2">The sequence shown here is derived from an EMBL/GenBank/DDBJ whole genome shotgun (WGS) entry which is preliminary data.</text>
</comment>
<organism evidence="2 3">
    <name type="scientific">Amycolatopsis antarctica</name>
    <dbReference type="NCBI Taxonomy" id="1854586"/>
    <lineage>
        <taxon>Bacteria</taxon>
        <taxon>Bacillati</taxon>
        <taxon>Actinomycetota</taxon>
        <taxon>Actinomycetes</taxon>
        <taxon>Pseudonocardiales</taxon>
        <taxon>Pseudonocardiaceae</taxon>
        <taxon>Amycolatopsis</taxon>
    </lineage>
</organism>
<evidence type="ECO:0000313" key="2">
    <source>
        <dbReference type="EMBL" id="OZM69890.1"/>
    </source>
</evidence>
<protein>
    <submittedName>
        <fullName evidence="2">Uncharacterized protein</fullName>
    </submittedName>
</protein>
<proteinExistence type="predicted"/>
<accession>A0A263CUV1</accession>
<dbReference type="AlphaFoldDB" id="A0A263CUV1"/>
<evidence type="ECO:0000313" key="3">
    <source>
        <dbReference type="Proteomes" id="UP000242444"/>
    </source>
</evidence>